<dbReference type="Pfam" id="PF14035">
    <property type="entry name" value="YlzJ"/>
    <property type="match status" value="1"/>
</dbReference>
<dbReference type="STRING" id="112903.SAMN04490178_105106"/>
<name>A0A1H8SM58_9FIRM</name>
<evidence type="ECO:0000313" key="2">
    <source>
        <dbReference type="Proteomes" id="UP000198847"/>
    </source>
</evidence>
<gene>
    <name evidence="1" type="ORF">SAMN04490178_105106</name>
</gene>
<organism evidence="1 2">
    <name type="scientific">Propionispora vibrioides</name>
    <dbReference type="NCBI Taxonomy" id="112903"/>
    <lineage>
        <taxon>Bacteria</taxon>
        <taxon>Bacillati</taxon>
        <taxon>Bacillota</taxon>
        <taxon>Negativicutes</taxon>
        <taxon>Selenomonadales</taxon>
        <taxon>Sporomusaceae</taxon>
        <taxon>Propionispora</taxon>
    </lineage>
</organism>
<proteinExistence type="predicted"/>
<sequence length="77" mass="8778">MLLWTIMPLESIFPAEPYQPDYEEITVGQSRVLMERINARQCKVVRLIATDPGEYLDPRLQPGTVVAYSPVREALDS</sequence>
<keyword evidence="2" id="KW-1185">Reference proteome</keyword>
<dbReference type="EMBL" id="FODY01000005">
    <property type="protein sequence ID" value="SEO79283.1"/>
    <property type="molecule type" value="Genomic_DNA"/>
</dbReference>
<dbReference type="RefSeq" id="WP_091744814.1">
    <property type="nucleotide sequence ID" value="NZ_FODY01000005.1"/>
</dbReference>
<dbReference type="InterPro" id="IPR025619">
    <property type="entry name" value="YlzJ"/>
</dbReference>
<dbReference type="OrthoDB" id="1683573at2"/>
<dbReference type="AlphaFoldDB" id="A0A1H8SM58"/>
<dbReference type="Proteomes" id="UP000198847">
    <property type="component" value="Unassembled WGS sequence"/>
</dbReference>
<evidence type="ECO:0000313" key="1">
    <source>
        <dbReference type="EMBL" id="SEO79283.1"/>
    </source>
</evidence>
<protein>
    <submittedName>
        <fullName evidence="1">YlzJ-like protein</fullName>
    </submittedName>
</protein>
<accession>A0A1H8SM58</accession>
<reference evidence="1 2" key="1">
    <citation type="submission" date="2016-10" db="EMBL/GenBank/DDBJ databases">
        <authorList>
            <person name="de Groot N.N."/>
        </authorList>
    </citation>
    <scope>NUCLEOTIDE SEQUENCE [LARGE SCALE GENOMIC DNA]</scope>
    <source>
        <strain evidence="1 2">DSM 13305</strain>
    </source>
</reference>